<dbReference type="InterPro" id="IPR006058">
    <property type="entry name" value="2Fe2S_fd_BS"/>
</dbReference>
<dbReference type="PROSITE" id="PS51085">
    <property type="entry name" value="2FE2S_FER_2"/>
    <property type="match status" value="1"/>
</dbReference>
<dbReference type="Proteomes" id="UP000556084">
    <property type="component" value="Unassembled WGS sequence"/>
</dbReference>
<comment type="caution">
    <text evidence="8">The sequence shown here is derived from an EMBL/GenBank/DDBJ whole genome shotgun (WGS) entry which is preliminary data.</text>
</comment>
<evidence type="ECO:0000256" key="3">
    <source>
        <dbReference type="ARBA" id="ARBA00023002"/>
    </source>
</evidence>
<protein>
    <submittedName>
        <fullName evidence="8">Aerobic-type carbon monoxide dehydrogenase small subunit (CoxS/CutS family)</fullName>
    </submittedName>
</protein>
<dbReference type="InterPro" id="IPR036010">
    <property type="entry name" value="2Fe-2S_ferredoxin-like_sf"/>
</dbReference>
<evidence type="ECO:0000259" key="7">
    <source>
        <dbReference type="PROSITE" id="PS51085"/>
    </source>
</evidence>
<dbReference type="InterPro" id="IPR036884">
    <property type="entry name" value="2Fe-2S-bd_dom_sf"/>
</dbReference>
<sequence>MSDEQQRHPHAPAEGGWQPIPRGAEMDAEGTTFFQIPPELLADPAPGGWAPLAAPGTGYAPPVANSWQQHPEPQPHPAPGQAPTDWVRDDVYGHVGAAPAGGAAPADVHGHGADIHGHEHGHLGGAVHMDGQAPLNAHPDPSADAMAGAAGPVDRDADPHATAQWPMPFASDEGAGSTGQWSVPAAGDDPVEESGEYRLRENVPAPAAPVEPSHAEIMAEAWRQPLAAAAPVAVPVPEPALAATGEHQWSVPAAPVETVDESGEYALSSVHDDGTHRAAHGDADGITGTGEIPTGSWTTGGGAAEPATQPAVEAEPAAAAAPEAPAKASVDVPVDVPADVPVEAPAVDMSAADVPPVEVPPVEAPVAEPAQATEAAEFADVAELPAEATEPPAAPHNEHPCASYVLSVNGTDRPVTDAWIGESLLYVLRERLGLAGAKDGCSQGECGACSVQVDGRLVASCLVPAATTAGSEIRTVEGLAAAGQPSDVQRALADCGAVQCGFCVPGLAMTVHDLLEGNHAPTELETRQAICGNLCRCSGYRGVLDAVRQVVDERAEAAAAQEEAQAQHPDAEATRIPHQAGPYSDGPYSDGGGNGTGRAMA</sequence>
<keyword evidence="5" id="KW-0411">Iron-sulfur</keyword>
<dbReference type="GO" id="GO:0046872">
    <property type="term" value="F:metal ion binding"/>
    <property type="evidence" value="ECO:0007669"/>
    <property type="project" value="UniProtKB-KW"/>
</dbReference>
<dbReference type="GO" id="GO:0051537">
    <property type="term" value="F:2 iron, 2 sulfur cluster binding"/>
    <property type="evidence" value="ECO:0007669"/>
    <property type="project" value="UniProtKB-KW"/>
</dbReference>
<dbReference type="InterPro" id="IPR001041">
    <property type="entry name" value="2Fe-2S_ferredoxin-type"/>
</dbReference>
<dbReference type="InterPro" id="IPR012675">
    <property type="entry name" value="Beta-grasp_dom_sf"/>
</dbReference>
<reference evidence="8 9" key="1">
    <citation type="submission" date="2020-08" db="EMBL/GenBank/DDBJ databases">
        <title>Genomic Encyclopedia of Type Strains, Phase III (KMG-III): the genomes of soil and plant-associated and newly described type strains.</title>
        <authorList>
            <person name="Whitman W."/>
        </authorList>
    </citation>
    <scope>NUCLEOTIDE SEQUENCE [LARGE SCALE GENOMIC DNA]</scope>
    <source>
        <strain evidence="8 9">CECT 3266</strain>
    </source>
</reference>
<keyword evidence="3" id="KW-0560">Oxidoreductase</keyword>
<feature type="region of interest" description="Disordered" evidence="6">
    <location>
        <begin position="1"/>
        <end position="195"/>
    </location>
</feature>
<dbReference type="PANTHER" id="PTHR44379:SF8">
    <property type="entry name" value="XANTHINE DEHYDROGENASE IRON-SULFUR-BINDING SUBUNIT XDHC-RELATED"/>
    <property type="match status" value="1"/>
</dbReference>
<dbReference type="InterPro" id="IPR051452">
    <property type="entry name" value="Diverse_Oxidoreductases"/>
</dbReference>
<evidence type="ECO:0000313" key="8">
    <source>
        <dbReference type="EMBL" id="MBB4892143.1"/>
    </source>
</evidence>
<evidence type="ECO:0000256" key="1">
    <source>
        <dbReference type="ARBA" id="ARBA00022714"/>
    </source>
</evidence>
<dbReference type="Pfam" id="PF00111">
    <property type="entry name" value="Fer2"/>
    <property type="match status" value="1"/>
</dbReference>
<dbReference type="GO" id="GO:0016491">
    <property type="term" value="F:oxidoreductase activity"/>
    <property type="evidence" value="ECO:0007669"/>
    <property type="project" value="UniProtKB-KW"/>
</dbReference>
<feature type="region of interest" description="Disordered" evidence="6">
    <location>
        <begin position="558"/>
        <end position="601"/>
    </location>
</feature>
<dbReference type="InterPro" id="IPR002888">
    <property type="entry name" value="2Fe-2S-bd"/>
</dbReference>
<dbReference type="PANTHER" id="PTHR44379">
    <property type="entry name" value="OXIDOREDUCTASE WITH IRON-SULFUR SUBUNIT"/>
    <property type="match status" value="1"/>
</dbReference>
<evidence type="ECO:0000256" key="6">
    <source>
        <dbReference type="SAM" id="MobiDB-lite"/>
    </source>
</evidence>
<proteinExistence type="predicted"/>
<dbReference type="SUPFAM" id="SSF54292">
    <property type="entry name" value="2Fe-2S ferredoxin-like"/>
    <property type="match status" value="1"/>
</dbReference>
<feature type="domain" description="2Fe-2S ferredoxin-type" evidence="7">
    <location>
        <begin position="402"/>
        <end position="479"/>
    </location>
</feature>
<keyword evidence="4" id="KW-0408">Iron</keyword>
<dbReference type="CDD" id="cd00207">
    <property type="entry name" value="fer2"/>
    <property type="match status" value="1"/>
</dbReference>
<feature type="compositionally biased region" description="Basic and acidic residues" evidence="6">
    <location>
        <begin position="108"/>
        <end position="122"/>
    </location>
</feature>
<keyword evidence="9" id="KW-1185">Reference proteome</keyword>
<evidence type="ECO:0000256" key="4">
    <source>
        <dbReference type="ARBA" id="ARBA00023004"/>
    </source>
</evidence>
<dbReference type="AlphaFoldDB" id="A0A7W7PK94"/>
<evidence type="ECO:0000313" key="9">
    <source>
        <dbReference type="Proteomes" id="UP000556084"/>
    </source>
</evidence>
<feature type="compositionally biased region" description="Low complexity" evidence="6">
    <location>
        <begin position="40"/>
        <end position="58"/>
    </location>
</feature>
<evidence type="ECO:0000256" key="5">
    <source>
        <dbReference type="ARBA" id="ARBA00023014"/>
    </source>
</evidence>
<dbReference type="Gene3D" id="3.10.20.30">
    <property type="match status" value="1"/>
</dbReference>
<feature type="compositionally biased region" description="Low complexity" evidence="6">
    <location>
        <begin position="304"/>
        <end position="326"/>
    </location>
</feature>
<feature type="region of interest" description="Disordered" evidence="6">
    <location>
        <begin position="273"/>
        <end position="326"/>
    </location>
</feature>
<name>A0A7W7PK94_9ACTN</name>
<keyword evidence="2" id="KW-0479">Metal-binding</keyword>
<feature type="compositionally biased region" description="Basic and acidic residues" evidence="6">
    <location>
        <begin position="273"/>
        <end position="283"/>
    </location>
</feature>
<dbReference type="EMBL" id="JACHJH010000002">
    <property type="protein sequence ID" value="MBB4892143.1"/>
    <property type="molecule type" value="Genomic_DNA"/>
</dbReference>
<keyword evidence="1" id="KW-0001">2Fe-2S</keyword>
<dbReference type="Pfam" id="PF01799">
    <property type="entry name" value="Fer2_2"/>
    <property type="match status" value="1"/>
</dbReference>
<dbReference type="RefSeq" id="WP_343069385.1">
    <property type="nucleotide sequence ID" value="NZ_JACHJH010000002.1"/>
</dbReference>
<dbReference type="PROSITE" id="PS00197">
    <property type="entry name" value="2FE2S_FER_1"/>
    <property type="match status" value="1"/>
</dbReference>
<feature type="compositionally biased region" description="Gly residues" evidence="6">
    <location>
        <begin position="589"/>
        <end position="601"/>
    </location>
</feature>
<evidence type="ECO:0000256" key="2">
    <source>
        <dbReference type="ARBA" id="ARBA00022723"/>
    </source>
</evidence>
<dbReference type="Gene3D" id="1.10.150.120">
    <property type="entry name" value="[2Fe-2S]-binding domain"/>
    <property type="match status" value="1"/>
</dbReference>
<accession>A0A7W7PK94</accession>
<organism evidence="8 9">
    <name type="scientific">Streptomyces olivoverticillatus</name>
    <dbReference type="NCBI Taxonomy" id="66427"/>
    <lineage>
        <taxon>Bacteria</taxon>
        <taxon>Bacillati</taxon>
        <taxon>Actinomycetota</taxon>
        <taxon>Actinomycetes</taxon>
        <taxon>Kitasatosporales</taxon>
        <taxon>Streptomycetaceae</taxon>
        <taxon>Streptomyces</taxon>
    </lineage>
</organism>
<feature type="compositionally biased region" description="Low complexity" evidence="6">
    <location>
        <begin position="93"/>
        <end position="107"/>
    </location>
</feature>
<gene>
    <name evidence="8" type="ORF">FHS39_001154</name>
</gene>
<feature type="compositionally biased region" description="Low complexity" evidence="6">
    <location>
        <begin position="558"/>
        <end position="568"/>
    </location>
</feature>
<dbReference type="SUPFAM" id="SSF47741">
    <property type="entry name" value="CO dehydrogenase ISP C-domain like"/>
    <property type="match status" value="1"/>
</dbReference>